<dbReference type="Pfam" id="PF12796">
    <property type="entry name" value="Ank_2"/>
    <property type="match status" value="1"/>
</dbReference>
<dbReference type="PROSITE" id="PS50297">
    <property type="entry name" value="ANK_REP_REGION"/>
    <property type="match status" value="2"/>
</dbReference>
<dbReference type="GO" id="GO:0085020">
    <property type="term" value="P:protein K6-linked ubiquitination"/>
    <property type="evidence" value="ECO:0007669"/>
    <property type="project" value="TreeGrafter"/>
</dbReference>
<dbReference type="PROSITE" id="PS00028">
    <property type="entry name" value="ZINC_FINGER_C2H2_1"/>
    <property type="match status" value="1"/>
</dbReference>
<dbReference type="PRINTS" id="PR01415">
    <property type="entry name" value="ANKYRIN"/>
</dbReference>
<feature type="domain" description="C2H2-type" evidence="6">
    <location>
        <begin position="974"/>
        <end position="1002"/>
    </location>
</feature>
<dbReference type="Proteomes" id="UP000288429">
    <property type="component" value="Unassembled WGS sequence"/>
</dbReference>
<feature type="repeat" description="ANK" evidence="3">
    <location>
        <begin position="466"/>
        <end position="498"/>
    </location>
</feature>
<dbReference type="InterPro" id="IPR002110">
    <property type="entry name" value="Ankyrin_rpt"/>
</dbReference>
<keyword evidence="8" id="KW-1185">Reference proteome</keyword>
<evidence type="ECO:0000313" key="8">
    <source>
        <dbReference type="Proteomes" id="UP000288429"/>
    </source>
</evidence>
<evidence type="ECO:0000256" key="2">
    <source>
        <dbReference type="ARBA" id="ARBA00023043"/>
    </source>
</evidence>
<dbReference type="InterPro" id="IPR013087">
    <property type="entry name" value="Znf_C2H2_type"/>
</dbReference>
<dbReference type="GO" id="GO:0008270">
    <property type="term" value="F:zinc ion binding"/>
    <property type="evidence" value="ECO:0007669"/>
    <property type="project" value="UniProtKB-KW"/>
</dbReference>
<dbReference type="EMBL" id="NIZV01000262">
    <property type="protein sequence ID" value="RSL97127.1"/>
    <property type="molecule type" value="Genomic_DNA"/>
</dbReference>
<dbReference type="SMART" id="SM00355">
    <property type="entry name" value="ZnF_C2H2"/>
    <property type="match status" value="1"/>
</dbReference>
<dbReference type="Gene3D" id="1.25.40.20">
    <property type="entry name" value="Ankyrin repeat-containing domain"/>
    <property type="match status" value="1"/>
</dbReference>
<protein>
    <recommendedName>
        <fullName evidence="6">C2H2-type domain-containing protein</fullName>
    </recommendedName>
</protein>
<keyword evidence="4" id="KW-0863">Zinc-finger</keyword>
<evidence type="ECO:0000256" key="4">
    <source>
        <dbReference type="PROSITE-ProRule" id="PRU00042"/>
    </source>
</evidence>
<feature type="compositionally biased region" description="Polar residues" evidence="5">
    <location>
        <begin position="167"/>
        <end position="177"/>
    </location>
</feature>
<evidence type="ECO:0000256" key="3">
    <source>
        <dbReference type="PROSITE-ProRule" id="PRU00023"/>
    </source>
</evidence>
<dbReference type="InterPro" id="IPR036236">
    <property type="entry name" value="Znf_C2H2_sf"/>
</dbReference>
<feature type="compositionally biased region" description="Low complexity" evidence="5">
    <location>
        <begin position="214"/>
        <end position="224"/>
    </location>
</feature>
<reference evidence="7 8" key="1">
    <citation type="submission" date="2017-06" db="EMBL/GenBank/DDBJ databases">
        <title>Cmopartive genomic analysis of Ambrosia Fusariam Clade fungi.</title>
        <authorList>
            <person name="Stajich J.E."/>
            <person name="Carrillo J."/>
            <person name="Kijimoto T."/>
            <person name="Eskalen A."/>
            <person name="O'Donnell K."/>
            <person name="Kasson M."/>
        </authorList>
    </citation>
    <scope>NUCLEOTIDE SEQUENCE [LARGE SCALE GENOMIC DNA]</scope>
    <source>
        <strain evidence="7 8">NRRL 20438</strain>
    </source>
</reference>
<dbReference type="SUPFAM" id="SSF57667">
    <property type="entry name" value="beta-beta-alpha zinc fingers"/>
    <property type="match status" value="1"/>
</dbReference>
<evidence type="ECO:0000256" key="1">
    <source>
        <dbReference type="ARBA" id="ARBA00022737"/>
    </source>
</evidence>
<feature type="repeat" description="ANK" evidence="3">
    <location>
        <begin position="433"/>
        <end position="465"/>
    </location>
</feature>
<dbReference type="SUPFAM" id="SSF48403">
    <property type="entry name" value="Ankyrin repeat"/>
    <property type="match status" value="1"/>
</dbReference>
<evidence type="ECO:0000259" key="6">
    <source>
        <dbReference type="PROSITE" id="PS50157"/>
    </source>
</evidence>
<keyword evidence="4" id="KW-0862">Zinc</keyword>
<gene>
    <name evidence="7" type="ORF">CDV31_013195</name>
</gene>
<accession>A0A428T524</accession>
<dbReference type="Gene3D" id="3.30.160.60">
    <property type="entry name" value="Classic Zinc Finger"/>
    <property type="match status" value="1"/>
</dbReference>
<dbReference type="InterPro" id="IPR036770">
    <property type="entry name" value="Ankyrin_rpt-contain_sf"/>
</dbReference>
<feature type="region of interest" description="Disordered" evidence="5">
    <location>
        <begin position="162"/>
        <end position="226"/>
    </location>
</feature>
<keyword evidence="4" id="KW-0479">Metal-binding</keyword>
<organism evidence="7 8">
    <name type="scientific">Fusarium ambrosium</name>
    <dbReference type="NCBI Taxonomy" id="131363"/>
    <lineage>
        <taxon>Eukaryota</taxon>
        <taxon>Fungi</taxon>
        <taxon>Dikarya</taxon>
        <taxon>Ascomycota</taxon>
        <taxon>Pezizomycotina</taxon>
        <taxon>Sordariomycetes</taxon>
        <taxon>Hypocreomycetidae</taxon>
        <taxon>Hypocreales</taxon>
        <taxon>Nectriaceae</taxon>
        <taxon>Fusarium</taxon>
        <taxon>Fusarium solani species complex</taxon>
    </lineage>
</organism>
<dbReference type="PROSITE" id="PS50157">
    <property type="entry name" value="ZINC_FINGER_C2H2_2"/>
    <property type="match status" value="1"/>
</dbReference>
<keyword evidence="1" id="KW-0677">Repeat</keyword>
<keyword evidence="2 3" id="KW-0040">ANK repeat</keyword>
<dbReference type="GO" id="GO:0004842">
    <property type="term" value="F:ubiquitin-protein transferase activity"/>
    <property type="evidence" value="ECO:0007669"/>
    <property type="project" value="TreeGrafter"/>
</dbReference>
<proteinExistence type="predicted"/>
<sequence>MTADVDVRSQDPSWIHGTPVAKQCVGIGEVSDPRRQQDAGPTSAPTEEAPNGPVETPMPTIHRQAFADGTNNTAVQPPVTQPQEDSSVPVPGSRRGKRIYYLARVQCNNWTQEDYNRRFLFVKKELQSTVNGDPDCRDLAPYVSYELRMVGVNRDQASVEPIAIPAQGNSPSDTPHTTPDDVDMDSPNDLWENDDDEYDYEDEPESSIEDETSDSTSPEVDTVTMKPSEQWEKIIPPETIDPSLPYLDWALAQPLPRMGSPSPPIDFVNALFPDGPYGRRVVVSRIRDGPRMHLAPVYVISGVRGVLCGHILANSTFLGSPANQADVEVWTVVMKSPQGLISGECGSVVVDQSTHEAYGHVIGCNPWGHAFVVPLRHVLSQVKVSFGATHVGLTSLWDVIFGLPSQGQLQGDLFFIKQVLATGDVDVNSRDDRGQTPLHRAAKEGNEAVARLLLEYRADKEVKSNGNQTPLHCAAEEGSEAVARLLLEHGADKEVKDYTGQTPLYYVVGPKLGPVVRLLLEHGGYKKAKGSDGQTPPHLAAEEEDDVISSPPSFTSNAVPSNPFPSNSFPSNAFSSYPITSNVRARDHLHRALGEIDGFLAGMWYLDETEPLETNAPSYGPFEAVDLSRATTHPRFISQSSNEMAWSSIRDLRRSIQFYWQSFVEVSQNHHDPTISDLHKAYKDARGLREAGVFAFRNTLIGLAPNDLKKVFALCSLSYSISSPLHGRGRFENTETVADMSLWLHALQSPREQEAFKILARYLWPEAYSHFDFFDPSPIIQDLDFPLSVFIAQEHHNLPDDTLQAQLAVPSYGQLGAPSLGHMPIVSPDVTEQSSGVPGAASIWMSNAGELRDTKVFVSVARYCQDNGAFWYDLSGQGVISKDIKSILAWNQECVREKKLIYEQYLKRLLSEKNTKAVTARGIVSVVEGFIDIGHLQSTDEAKYYMTRMARLLFTDSRACDRFITWITGPEKSYSCPTCNREYRRKDNLERHYEAVHNKKVKTEGAGSGGD</sequence>
<feature type="compositionally biased region" description="Acidic residues" evidence="5">
    <location>
        <begin position="180"/>
        <end position="213"/>
    </location>
</feature>
<evidence type="ECO:0000256" key="5">
    <source>
        <dbReference type="SAM" id="MobiDB-lite"/>
    </source>
</evidence>
<dbReference type="PANTHER" id="PTHR24171">
    <property type="entry name" value="ANKYRIN REPEAT DOMAIN-CONTAINING PROTEIN 39-RELATED"/>
    <property type="match status" value="1"/>
</dbReference>
<dbReference type="PROSITE" id="PS50088">
    <property type="entry name" value="ANK_REPEAT"/>
    <property type="match status" value="2"/>
</dbReference>
<dbReference type="PANTHER" id="PTHR24171:SF8">
    <property type="entry name" value="BRCA1-ASSOCIATED RING DOMAIN PROTEIN 1"/>
    <property type="match status" value="1"/>
</dbReference>
<evidence type="ECO:0000313" key="7">
    <source>
        <dbReference type="EMBL" id="RSL97127.1"/>
    </source>
</evidence>
<name>A0A428T524_9HYPO</name>
<feature type="region of interest" description="Disordered" evidence="5">
    <location>
        <begin position="1"/>
        <end position="93"/>
    </location>
</feature>
<comment type="caution">
    <text evidence="7">The sequence shown here is derived from an EMBL/GenBank/DDBJ whole genome shotgun (WGS) entry which is preliminary data.</text>
</comment>
<dbReference type="AlphaFoldDB" id="A0A428T524"/>
<dbReference type="SMART" id="SM00248">
    <property type="entry name" value="ANK"/>
    <property type="match status" value="3"/>
</dbReference>